<reference evidence="2" key="1">
    <citation type="submission" date="2016-11" db="UniProtKB">
        <authorList>
            <consortium name="WormBaseParasite"/>
        </authorList>
    </citation>
    <scope>IDENTIFICATION</scope>
    <source>
        <strain evidence="2">KR3021</strain>
    </source>
</reference>
<evidence type="ECO:0000313" key="1">
    <source>
        <dbReference type="Proteomes" id="UP000095286"/>
    </source>
</evidence>
<sequence length="217" mass="24010">MVRAQMMLFKRLFSLAPKYGSKISLEIVGKDSNIALLKLNDPRTLNKLSSYVIEELIQKLGVVEKDKSIQLVMLTGNGRAFSQGADILEMVHYTYEDVKKMDFPKAWYAISQFKKPKISAVNGFCFGGGFEISMMFDAIIGSKKAVFSLPEIKIGTIPGCGGTQRLPRLVGKSLAMELILTGDRLSATEALEAKVISKIVEPEDFIAFGESYIQNNI</sequence>
<organism evidence="1 2">
    <name type="scientific">Rhabditophanes sp. KR3021</name>
    <dbReference type="NCBI Taxonomy" id="114890"/>
    <lineage>
        <taxon>Eukaryota</taxon>
        <taxon>Metazoa</taxon>
        <taxon>Ecdysozoa</taxon>
        <taxon>Nematoda</taxon>
        <taxon>Chromadorea</taxon>
        <taxon>Rhabditida</taxon>
        <taxon>Tylenchina</taxon>
        <taxon>Panagrolaimomorpha</taxon>
        <taxon>Strongyloidoidea</taxon>
        <taxon>Alloionematidae</taxon>
        <taxon>Rhabditophanes</taxon>
    </lineage>
</organism>
<dbReference type="Proteomes" id="UP000095286">
    <property type="component" value="Unplaced"/>
</dbReference>
<accession>A0AC35UAS4</accession>
<name>A0AC35UAS4_9BILA</name>
<dbReference type="WBParaSite" id="RSKR_0000929500.1">
    <property type="protein sequence ID" value="RSKR_0000929500.1"/>
    <property type="gene ID" value="RSKR_0000929500"/>
</dbReference>
<proteinExistence type="predicted"/>
<protein>
    <submittedName>
        <fullName evidence="2">Enoyl-CoA hydratase</fullName>
    </submittedName>
</protein>
<evidence type="ECO:0000313" key="2">
    <source>
        <dbReference type="WBParaSite" id="RSKR_0000929500.1"/>
    </source>
</evidence>